<organism evidence="2">
    <name type="scientific">Ananas comosus var. bracteatus</name>
    <name type="common">red pineapple</name>
    <dbReference type="NCBI Taxonomy" id="296719"/>
    <lineage>
        <taxon>Eukaryota</taxon>
        <taxon>Viridiplantae</taxon>
        <taxon>Streptophyta</taxon>
        <taxon>Embryophyta</taxon>
        <taxon>Tracheophyta</taxon>
        <taxon>Spermatophyta</taxon>
        <taxon>Magnoliopsida</taxon>
        <taxon>Liliopsida</taxon>
        <taxon>Poales</taxon>
        <taxon>Bromeliaceae</taxon>
        <taxon>Bromelioideae</taxon>
        <taxon>Ananas</taxon>
    </lineage>
</organism>
<dbReference type="EMBL" id="LR862134">
    <property type="protein sequence ID" value="CAD1839669.1"/>
    <property type="molecule type" value="Genomic_DNA"/>
</dbReference>
<dbReference type="PANTHER" id="PTHR35316:SF1">
    <property type="entry name" value="28S RIBOSOMAL S34 PROTEIN"/>
    <property type="match status" value="1"/>
</dbReference>
<dbReference type="GO" id="GO:0003735">
    <property type="term" value="F:structural constituent of ribosome"/>
    <property type="evidence" value="ECO:0007669"/>
    <property type="project" value="InterPro"/>
</dbReference>
<protein>
    <submittedName>
        <fullName evidence="2">Uncharacterized protein</fullName>
    </submittedName>
</protein>
<dbReference type="PANTHER" id="PTHR35316">
    <property type="entry name" value="28S RIBOSOMAL S34 PROTEIN"/>
    <property type="match status" value="1"/>
</dbReference>
<gene>
    <name evidence="2" type="ORF">CB5_LOCUS22880</name>
</gene>
<dbReference type="GO" id="GO:0005739">
    <property type="term" value="C:mitochondrion"/>
    <property type="evidence" value="ECO:0007669"/>
    <property type="project" value="InterPro"/>
</dbReference>
<feature type="compositionally biased region" description="Low complexity" evidence="1">
    <location>
        <begin position="133"/>
        <end position="151"/>
    </location>
</feature>
<feature type="region of interest" description="Disordered" evidence="1">
    <location>
        <begin position="133"/>
        <end position="157"/>
    </location>
</feature>
<name>A0A6V7Q901_ANACO</name>
<dbReference type="AlphaFoldDB" id="A0A6V7Q901"/>
<dbReference type="Pfam" id="PF16053">
    <property type="entry name" value="MRP-S34"/>
    <property type="match status" value="1"/>
</dbReference>
<dbReference type="InterPro" id="IPR032053">
    <property type="entry name" value="Ribosomal_mS34"/>
</dbReference>
<sequence>MVAKTKSPPKTRSKRFCPNFLTPAACHRPQPPSFPLPLFPSGRLPNAIGSPREATSKIGFFTLQKSESSSSPLPLPLPLPLSDDGSVIGWFFTTQGESRIEVAATMNREVAHRTLGFLLRRPFDLIKTLTLTTSSSPLSSSPSPPSASDTPQNPNLRKKKKNLFDVVKFLPDWGIGYKVAKTHWRDVSYQITKINLYKDGRHGKAWGIRFKAGLQAADDPIRISGVNKRGWKYIKESQKKKDSPSKAEELSLVLNDLKRNNKEERENYNQ</sequence>
<proteinExistence type="predicted"/>
<evidence type="ECO:0000256" key="1">
    <source>
        <dbReference type="SAM" id="MobiDB-lite"/>
    </source>
</evidence>
<reference evidence="2" key="1">
    <citation type="submission" date="2020-07" db="EMBL/GenBank/DDBJ databases">
        <authorList>
            <person name="Lin J."/>
        </authorList>
    </citation>
    <scope>NUCLEOTIDE SEQUENCE</scope>
</reference>
<accession>A0A6V7Q901</accession>
<evidence type="ECO:0000313" key="2">
    <source>
        <dbReference type="EMBL" id="CAD1839669.1"/>
    </source>
</evidence>